<dbReference type="Pfam" id="PF01850">
    <property type="entry name" value="PIN"/>
    <property type="match status" value="1"/>
</dbReference>
<evidence type="ECO:0000256" key="5">
    <source>
        <dbReference type="ARBA" id="ARBA00022842"/>
    </source>
</evidence>
<keyword evidence="4" id="KW-0378">Hydrolase</keyword>
<name>A0ABN6RJ44_9DEIO</name>
<dbReference type="EMBL" id="AP026560">
    <property type="protein sequence ID" value="BDP42768.1"/>
    <property type="molecule type" value="Genomic_DNA"/>
</dbReference>
<evidence type="ECO:0000313" key="7">
    <source>
        <dbReference type="EMBL" id="BDP42768.1"/>
    </source>
</evidence>
<evidence type="ECO:0000256" key="1">
    <source>
        <dbReference type="ARBA" id="ARBA00022649"/>
    </source>
</evidence>
<dbReference type="Proteomes" id="UP001064971">
    <property type="component" value="Chromosome"/>
</dbReference>
<keyword evidence="3" id="KW-0479">Metal-binding</keyword>
<dbReference type="PANTHER" id="PTHR42740">
    <property type="entry name" value="RIBONUCLEASE VAPC3"/>
    <property type="match status" value="1"/>
</dbReference>
<proteinExistence type="predicted"/>
<evidence type="ECO:0000256" key="4">
    <source>
        <dbReference type="ARBA" id="ARBA00022801"/>
    </source>
</evidence>
<keyword evidence="8" id="KW-1185">Reference proteome</keyword>
<dbReference type="InterPro" id="IPR029060">
    <property type="entry name" value="PIN-like_dom_sf"/>
</dbReference>
<keyword evidence="2" id="KW-0540">Nuclease</keyword>
<keyword evidence="1" id="KW-1277">Toxin-antitoxin system</keyword>
<dbReference type="InterPro" id="IPR002716">
    <property type="entry name" value="PIN_dom"/>
</dbReference>
<protein>
    <recommendedName>
        <fullName evidence="6">PIN domain-containing protein</fullName>
    </recommendedName>
</protein>
<feature type="domain" description="PIN" evidence="6">
    <location>
        <begin position="5"/>
        <end position="126"/>
    </location>
</feature>
<evidence type="ECO:0000256" key="3">
    <source>
        <dbReference type="ARBA" id="ARBA00022723"/>
    </source>
</evidence>
<evidence type="ECO:0000256" key="2">
    <source>
        <dbReference type="ARBA" id="ARBA00022722"/>
    </source>
</evidence>
<keyword evidence="5" id="KW-0460">Magnesium</keyword>
<dbReference type="PANTHER" id="PTHR42740:SF1">
    <property type="entry name" value="RIBONUCLEASE VAPC3"/>
    <property type="match status" value="1"/>
</dbReference>
<accession>A0ABN6RJ44</accession>
<reference evidence="7" key="1">
    <citation type="submission" date="2022-07" db="EMBL/GenBank/DDBJ databases">
        <title>Complete Genome Sequence of the Radioresistant Bacterium Deinococcus aetherius ST0316, Isolated from the Air Dust collected in Lower Stratosphere above Japan.</title>
        <authorList>
            <person name="Satoh K."/>
            <person name="Hagiwara K."/>
            <person name="Katsumata K."/>
            <person name="Kubo A."/>
            <person name="Yokobori S."/>
            <person name="Yamagishi A."/>
            <person name="Oono Y."/>
            <person name="Narumi I."/>
        </authorList>
    </citation>
    <scope>NUCLEOTIDE SEQUENCE</scope>
    <source>
        <strain evidence="7">ST0316</strain>
    </source>
</reference>
<evidence type="ECO:0000259" key="6">
    <source>
        <dbReference type="Pfam" id="PF01850"/>
    </source>
</evidence>
<dbReference type="InterPro" id="IPR051749">
    <property type="entry name" value="PINc/VapC_TA_RNase"/>
</dbReference>
<dbReference type="SUPFAM" id="SSF88723">
    <property type="entry name" value="PIN domain-like"/>
    <property type="match status" value="1"/>
</dbReference>
<sequence>MSGLIIVDTDVWSEGFRKRTGEPSAERLLLAELVDAGWVQMLGCIRQEVLQGIRDRAQFERTRAALQAFEDRAPRAAEYELAAEFFNTCRSKGIQGSSTDLLIAACSVTWGLPLLTKDRDFQRYAEHIPLRLVRV</sequence>
<gene>
    <name evidence="7" type="ORF">DAETH_27370</name>
</gene>
<evidence type="ECO:0000313" key="8">
    <source>
        <dbReference type="Proteomes" id="UP001064971"/>
    </source>
</evidence>
<dbReference type="RefSeq" id="WP_264775451.1">
    <property type="nucleotide sequence ID" value="NZ_AP026560.1"/>
</dbReference>
<organism evidence="7 8">
    <name type="scientific">Deinococcus aetherius</name>
    <dbReference type="NCBI Taxonomy" id="200252"/>
    <lineage>
        <taxon>Bacteria</taxon>
        <taxon>Thermotogati</taxon>
        <taxon>Deinococcota</taxon>
        <taxon>Deinococci</taxon>
        <taxon>Deinococcales</taxon>
        <taxon>Deinococcaceae</taxon>
        <taxon>Deinococcus</taxon>
    </lineage>
</organism>
<dbReference type="Gene3D" id="3.40.50.1010">
    <property type="entry name" value="5'-nuclease"/>
    <property type="match status" value="1"/>
</dbReference>